<sequence>MSSDINPLTESSMSIPSDSEQYSGNDDRSPSPPSSASSPPMILYTPPSLWGLVRGAAINLLLPFINGLMLGFGELFAHEAAFRLGWGGTKFSSSPVRHTLSAHGVVSKNRTAIPRPHSNLQFSQLNALIRNGTAIRFASTAPVPVSSTPPVPVSSTTPVPGSSTTPVPASSTPSDGVPEAITSSPSDFTTSLDGATDLTSESLLNMPETIGYLKSLGLDFGYGPTSIMEFILEHVHVYAGTPWWLSITLTAILMRAALFKGYINAAENATRMQVIAPITKPITTKMQEAAAIGNHELTMQLRTELMGINQRAGIKIVRSLVPLFQAFLGYGTFVLLRAMSKIPVPGLETGGILWFYNLAVPDPYLFLPIATAGVLHWVLRKGGEMSISNFRPVVHKAMMWGLPTLSLLFTWWLPAALQLSFMVTGILSFVQSTLFRQPWFRNYFCMTPLPRKLPPGTPTPSSPYQGQMRLAAKPMSTKELNSRFESSQNPRMGLIKGMVKEVRSTIKGVVEAGREQMAGRIERSKAKRAKDEIAAYEARRRREIAAEELEAARRKLRGRNKKR</sequence>
<evidence type="ECO:0000256" key="4">
    <source>
        <dbReference type="ARBA" id="ARBA00022792"/>
    </source>
</evidence>
<dbReference type="EMBL" id="JAUBYV010000011">
    <property type="protein sequence ID" value="KAK2623901.1"/>
    <property type="molecule type" value="Genomic_DNA"/>
</dbReference>
<keyword evidence="6 12" id="KW-1133">Transmembrane helix</keyword>
<evidence type="ECO:0000259" key="13">
    <source>
        <dbReference type="Pfam" id="PF02096"/>
    </source>
</evidence>
<comment type="similarity">
    <text evidence="2 9">Belongs to the OXA1/ALB3/YidC family.</text>
</comment>
<comment type="caution">
    <text evidence="14">The sequence shown here is derived from an EMBL/GenBank/DDBJ whole genome shotgun (WGS) entry which is preliminary data.</text>
</comment>
<keyword evidence="15" id="KW-1185">Reference proteome</keyword>
<evidence type="ECO:0000256" key="3">
    <source>
        <dbReference type="ARBA" id="ARBA00022692"/>
    </source>
</evidence>
<dbReference type="Proteomes" id="UP001285354">
    <property type="component" value="Unassembled WGS sequence"/>
</dbReference>
<feature type="transmembrane region" description="Helical" evidence="12">
    <location>
        <begin position="400"/>
        <end position="430"/>
    </location>
</feature>
<feature type="region of interest" description="Disordered" evidence="11">
    <location>
        <begin position="1"/>
        <end position="40"/>
    </location>
</feature>
<keyword evidence="8 12" id="KW-0472">Membrane</keyword>
<protein>
    <recommendedName>
        <fullName evidence="13">Membrane insertase YidC/Oxa/ALB C-terminal domain-containing protein</fullName>
    </recommendedName>
</protein>
<feature type="transmembrane region" description="Helical" evidence="12">
    <location>
        <begin position="320"/>
        <end position="340"/>
    </location>
</feature>
<evidence type="ECO:0000256" key="10">
    <source>
        <dbReference type="SAM" id="Coils"/>
    </source>
</evidence>
<evidence type="ECO:0000256" key="7">
    <source>
        <dbReference type="ARBA" id="ARBA00023128"/>
    </source>
</evidence>
<keyword evidence="7" id="KW-0496">Mitochondrion</keyword>
<evidence type="ECO:0000256" key="2">
    <source>
        <dbReference type="ARBA" id="ARBA00009877"/>
    </source>
</evidence>
<evidence type="ECO:0000256" key="5">
    <source>
        <dbReference type="ARBA" id="ARBA00022946"/>
    </source>
</evidence>
<organism evidence="14 15">
    <name type="scientific">Diplocarpon rosae</name>
    <dbReference type="NCBI Taxonomy" id="946125"/>
    <lineage>
        <taxon>Eukaryota</taxon>
        <taxon>Fungi</taxon>
        <taxon>Dikarya</taxon>
        <taxon>Ascomycota</taxon>
        <taxon>Pezizomycotina</taxon>
        <taxon>Leotiomycetes</taxon>
        <taxon>Helotiales</taxon>
        <taxon>Drepanopezizaceae</taxon>
        <taxon>Diplocarpon</taxon>
    </lineage>
</organism>
<dbReference type="Pfam" id="PF02096">
    <property type="entry name" value="60KD_IMP"/>
    <property type="match status" value="1"/>
</dbReference>
<dbReference type="PANTHER" id="PTHR12428">
    <property type="entry name" value="OXA1"/>
    <property type="match status" value="1"/>
</dbReference>
<feature type="transmembrane region" description="Helical" evidence="12">
    <location>
        <begin position="243"/>
        <end position="263"/>
    </location>
</feature>
<keyword evidence="3 9" id="KW-0812">Transmembrane</keyword>
<feature type="compositionally biased region" description="Low complexity" evidence="11">
    <location>
        <begin position="153"/>
        <end position="174"/>
    </location>
</feature>
<keyword evidence="10" id="KW-0175">Coiled coil</keyword>
<evidence type="ECO:0000313" key="14">
    <source>
        <dbReference type="EMBL" id="KAK2623901.1"/>
    </source>
</evidence>
<evidence type="ECO:0000256" key="8">
    <source>
        <dbReference type="ARBA" id="ARBA00023136"/>
    </source>
</evidence>
<accession>A0AAD9SUD5</accession>
<comment type="subcellular location">
    <subcellularLocation>
        <location evidence="9">Membrane</location>
        <topology evidence="9">Multi-pass membrane protein</topology>
    </subcellularLocation>
    <subcellularLocation>
        <location evidence="1">Mitochondrion inner membrane</location>
        <topology evidence="1">Multi-pass membrane protein</topology>
    </subcellularLocation>
</comment>
<evidence type="ECO:0000256" key="1">
    <source>
        <dbReference type="ARBA" id="ARBA00004448"/>
    </source>
</evidence>
<evidence type="ECO:0000256" key="9">
    <source>
        <dbReference type="RuleBase" id="RU003945"/>
    </source>
</evidence>
<gene>
    <name evidence="14" type="ORF">QTJ16_006535</name>
</gene>
<dbReference type="GO" id="GO:0032979">
    <property type="term" value="P:protein insertion into mitochondrial inner membrane from matrix"/>
    <property type="evidence" value="ECO:0007669"/>
    <property type="project" value="TreeGrafter"/>
</dbReference>
<feature type="compositionally biased region" description="Polar residues" evidence="11">
    <location>
        <begin position="181"/>
        <end position="192"/>
    </location>
</feature>
<keyword evidence="4" id="KW-0999">Mitochondrion inner membrane</keyword>
<dbReference type="AlphaFoldDB" id="A0AAD9SUD5"/>
<name>A0AAD9SUD5_9HELO</name>
<feature type="domain" description="Membrane insertase YidC/Oxa/ALB C-terminal" evidence="13">
    <location>
        <begin position="243"/>
        <end position="435"/>
    </location>
</feature>
<evidence type="ECO:0000256" key="11">
    <source>
        <dbReference type="SAM" id="MobiDB-lite"/>
    </source>
</evidence>
<dbReference type="GO" id="GO:0005741">
    <property type="term" value="C:mitochondrial outer membrane"/>
    <property type="evidence" value="ECO:0007669"/>
    <property type="project" value="InterPro"/>
</dbReference>
<feature type="compositionally biased region" description="Polar residues" evidence="11">
    <location>
        <begin position="1"/>
        <end position="24"/>
    </location>
</feature>
<keyword evidence="5" id="KW-0809">Transit peptide</keyword>
<dbReference type="InterPro" id="IPR028055">
    <property type="entry name" value="YidC/Oxa/ALB_C"/>
</dbReference>
<dbReference type="InterPro" id="IPR001708">
    <property type="entry name" value="YidC/ALB3/OXA1/COX18"/>
</dbReference>
<dbReference type="GO" id="GO:0005743">
    <property type="term" value="C:mitochondrial inner membrane"/>
    <property type="evidence" value="ECO:0007669"/>
    <property type="project" value="UniProtKB-SubCell"/>
</dbReference>
<reference evidence="14" key="1">
    <citation type="submission" date="2023-06" db="EMBL/GenBank/DDBJ databases">
        <title>Draft genome of Marssonina rosae.</title>
        <authorList>
            <person name="Cheng Q."/>
        </authorList>
    </citation>
    <scope>NUCLEOTIDE SEQUENCE</scope>
    <source>
        <strain evidence="14">R4</strain>
    </source>
</reference>
<dbReference type="InterPro" id="IPR013262">
    <property type="entry name" value="OMP_MIM1/TOM13_mt"/>
</dbReference>
<dbReference type="Pfam" id="PF08219">
    <property type="entry name" value="TOM13"/>
    <property type="match status" value="1"/>
</dbReference>
<evidence type="ECO:0000256" key="6">
    <source>
        <dbReference type="ARBA" id="ARBA00022989"/>
    </source>
</evidence>
<dbReference type="GO" id="GO:0032977">
    <property type="term" value="F:membrane insertase activity"/>
    <property type="evidence" value="ECO:0007669"/>
    <property type="project" value="InterPro"/>
</dbReference>
<feature type="coiled-coil region" evidence="10">
    <location>
        <begin position="526"/>
        <end position="555"/>
    </location>
</feature>
<evidence type="ECO:0000313" key="15">
    <source>
        <dbReference type="Proteomes" id="UP001285354"/>
    </source>
</evidence>
<dbReference type="CDD" id="cd20069">
    <property type="entry name" value="5TM_Oxa1-like"/>
    <property type="match status" value="1"/>
</dbReference>
<evidence type="ECO:0000256" key="12">
    <source>
        <dbReference type="SAM" id="Phobius"/>
    </source>
</evidence>
<proteinExistence type="inferred from homology"/>
<dbReference type="PANTHER" id="PTHR12428:SF66">
    <property type="entry name" value="MITOCHONDRIAL INNER MEMBRANE PROTEIN OXA1L"/>
    <property type="match status" value="1"/>
</dbReference>
<feature type="region of interest" description="Disordered" evidence="11">
    <location>
        <begin position="143"/>
        <end position="192"/>
    </location>
</feature>